<feature type="domain" description="ATPase AAA-type core" evidence="1">
    <location>
        <begin position="27"/>
        <end position="346"/>
    </location>
</feature>
<evidence type="ECO:0000313" key="2">
    <source>
        <dbReference type="EMBL" id="GAA5143857.1"/>
    </source>
</evidence>
<keyword evidence="3" id="KW-1185">Reference proteome</keyword>
<organism evidence="2 3">
    <name type="scientific">Prosthecobacter algae</name>
    <dbReference type="NCBI Taxonomy" id="1144682"/>
    <lineage>
        <taxon>Bacteria</taxon>
        <taxon>Pseudomonadati</taxon>
        <taxon>Verrucomicrobiota</taxon>
        <taxon>Verrucomicrobiia</taxon>
        <taxon>Verrucomicrobiales</taxon>
        <taxon>Verrucomicrobiaceae</taxon>
        <taxon>Prosthecobacter</taxon>
    </lineage>
</organism>
<evidence type="ECO:0000259" key="1">
    <source>
        <dbReference type="Pfam" id="PF13304"/>
    </source>
</evidence>
<comment type="caution">
    <text evidence="2">The sequence shown here is derived from an EMBL/GenBank/DDBJ whole genome shotgun (WGS) entry which is preliminary data.</text>
</comment>
<dbReference type="InterPro" id="IPR003959">
    <property type="entry name" value="ATPase_AAA_core"/>
</dbReference>
<dbReference type="RefSeq" id="WP_345737460.1">
    <property type="nucleotide sequence ID" value="NZ_BAABIA010000006.1"/>
</dbReference>
<dbReference type="SUPFAM" id="SSF52540">
    <property type="entry name" value="P-loop containing nucleoside triphosphate hydrolases"/>
    <property type="match status" value="1"/>
</dbReference>
<evidence type="ECO:0000313" key="3">
    <source>
        <dbReference type="Proteomes" id="UP001499852"/>
    </source>
</evidence>
<proteinExistence type="predicted"/>
<reference evidence="3" key="1">
    <citation type="journal article" date="2019" name="Int. J. Syst. Evol. Microbiol.">
        <title>The Global Catalogue of Microorganisms (GCM) 10K type strain sequencing project: providing services to taxonomists for standard genome sequencing and annotation.</title>
        <authorList>
            <consortium name="The Broad Institute Genomics Platform"/>
            <consortium name="The Broad Institute Genome Sequencing Center for Infectious Disease"/>
            <person name="Wu L."/>
            <person name="Ma J."/>
        </authorList>
    </citation>
    <scope>NUCLEOTIDE SEQUENCE [LARGE SCALE GENOMIC DNA]</scope>
    <source>
        <strain evidence="3">JCM 18053</strain>
    </source>
</reference>
<dbReference type="Pfam" id="PF13304">
    <property type="entry name" value="AAA_21"/>
    <property type="match status" value="1"/>
</dbReference>
<dbReference type="EMBL" id="BAABIA010000006">
    <property type="protein sequence ID" value="GAA5143857.1"/>
    <property type="molecule type" value="Genomic_DNA"/>
</dbReference>
<sequence>MRIETIRIQNFKALQDVHLTNLPGFCVFVGKNGTGKTTLFRVFAFLKKALETNIRIALQQEGGRLGFQEVVSRGHADEHIEIEIQFRLEILGTNRLVTYELQIGYDQTGARPYIKREILRYKRGRYGAPYRYLDFSNGTGLVVTNENEFDEPEKKLLREEQKLDSPDILAIKGLGQFERFKAASEFRRLIENWHISDFHITATRGVKDEDSSIHLSSSGDNLASVARHLYENERETFDRIITKMRERVPGVADVEVRPTDDGRLLMRYRDGAFRDPFLDSNVSDGTIKMFSYLVLLEDSKPHPILCVEEPENQLFPDLMTVLAEEFAAYAQRGGQVFVSSHSPDFLNAVPLESIFWLEKEDGTSTVHRASDKELLQRLVKEGDKPGWIWNQGFFDSQKL</sequence>
<accession>A0ABP9PB97</accession>
<dbReference type="PANTHER" id="PTHR40396">
    <property type="entry name" value="ATPASE-LIKE PROTEIN"/>
    <property type="match status" value="1"/>
</dbReference>
<dbReference type="PIRSF" id="PIRSF029347">
    <property type="entry name" value="RecF"/>
    <property type="match status" value="1"/>
</dbReference>
<name>A0ABP9PB97_9BACT</name>
<protein>
    <submittedName>
        <fullName evidence="2">AAA family ATPase</fullName>
    </submittedName>
</protein>
<dbReference type="Gene3D" id="3.40.50.300">
    <property type="entry name" value="P-loop containing nucleotide triphosphate hydrolases"/>
    <property type="match status" value="1"/>
</dbReference>
<dbReference type="Proteomes" id="UP001499852">
    <property type="component" value="Unassembled WGS sequence"/>
</dbReference>
<gene>
    <name evidence="2" type="ORF">GCM10023213_32740</name>
</gene>
<dbReference type="PANTHER" id="PTHR40396:SF1">
    <property type="entry name" value="ATPASE AAA-TYPE CORE DOMAIN-CONTAINING PROTEIN"/>
    <property type="match status" value="1"/>
</dbReference>
<dbReference type="InterPro" id="IPR014555">
    <property type="entry name" value="RecF-like"/>
</dbReference>
<dbReference type="InterPro" id="IPR027417">
    <property type="entry name" value="P-loop_NTPase"/>
</dbReference>